<gene>
    <name evidence="10" type="ORF">EPR50_G00093010</name>
</gene>
<dbReference type="EC" id="3.5.1.2" evidence="2"/>
<evidence type="ECO:0000256" key="4">
    <source>
        <dbReference type="ARBA" id="ARBA00022801"/>
    </source>
</evidence>
<dbReference type="Gene3D" id="1.10.238.210">
    <property type="match status" value="1"/>
</dbReference>
<evidence type="ECO:0000256" key="1">
    <source>
        <dbReference type="ARBA" id="ARBA00011076"/>
    </source>
</evidence>
<evidence type="ECO:0000256" key="5">
    <source>
        <dbReference type="ARBA" id="ARBA00023043"/>
    </source>
</evidence>
<dbReference type="Pfam" id="PF12796">
    <property type="entry name" value="Ank_2"/>
    <property type="match status" value="1"/>
</dbReference>
<evidence type="ECO:0000259" key="9">
    <source>
        <dbReference type="Pfam" id="PF17959"/>
    </source>
</evidence>
<dbReference type="InterPro" id="IPR015868">
    <property type="entry name" value="Glutaminase"/>
</dbReference>
<dbReference type="GO" id="GO:0006537">
    <property type="term" value="P:glutamate biosynthetic process"/>
    <property type="evidence" value="ECO:0007669"/>
    <property type="project" value="TreeGrafter"/>
</dbReference>
<comment type="similarity">
    <text evidence="1">Belongs to the glutaminase family.</text>
</comment>
<dbReference type="PANTHER" id="PTHR12544">
    <property type="entry name" value="GLUTAMINASE"/>
    <property type="match status" value="1"/>
</dbReference>
<dbReference type="Gene3D" id="1.25.40.20">
    <property type="entry name" value="Ankyrin repeat-containing domain"/>
    <property type="match status" value="1"/>
</dbReference>
<sequence>MSFVVLTELLCGCRAADILFDSFASDGRININHFFEAIWSSGLHRSDPRLRECFFHLRKLQDAEGSVDRSTFHRCVTGFVSLILKALQGRFVIPDFSTFTEETQKLFSRCRQLSSVQEKESMDSSKWGVSICTVDGQRYVQLITRLSLGDWAGSQLLAEMSWPLVYGVAVDLLGSDLIHRYVAVETYSSHSSPFTLTKTGIPHSPLTETGAIVTTSLLQLAGRLCAEEEEKYDSVSDGRHRDRTGCFAVDRLIGRVRDFQRKRISSDSSVADALSQSSSKTTLCRRGAKILSVHRSDTTLADFSPVISPASATSHDPDKDAELIDCIKTEDLNRLTELHQQGADLRLQDAAGCTLVHHAVEAASKDILKYLIDNVPTSHLDVTEKQTGETALHKAASLRQRSICHFLVEAGASLMKTDLQGETPKHRAEKADDQELSEYLENRQHYQMIQREDHETAV</sequence>
<protein>
    <recommendedName>
        <fullName evidence="2">glutaminase</fullName>
        <ecNumber evidence="2">3.5.1.2</ecNumber>
    </recommendedName>
</protein>
<reference evidence="10 11" key="1">
    <citation type="submission" date="2019-01" db="EMBL/GenBank/DDBJ databases">
        <title>A chromosome-scale genome assembly of the yellow perch, Perca flavescens.</title>
        <authorList>
            <person name="Feron R."/>
            <person name="Morvezen R."/>
            <person name="Bestin A."/>
            <person name="Haffray P."/>
            <person name="Klopp C."/>
            <person name="Zahm M."/>
            <person name="Cabau C."/>
            <person name="Roques C."/>
            <person name="Donnadieu C."/>
            <person name="Bouchez O."/>
            <person name="Christie M."/>
            <person name="Larson W."/>
            <person name="Guiguen Y."/>
        </authorList>
    </citation>
    <scope>NUCLEOTIDE SEQUENCE [LARGE SCALE GENOMIC DNA]</scope>
    <source>
        <strain evidence="10">YP-PL-M2</strain>
        <tissue evidence="10">Blood</tissue>
    </source>
</reference>
<dbReference type="EMBL" id="SCKG01000008">
    <property type="protein sequence ID" value="TDH09974.1"/>
    <property type="molecule type" value="Genomic_DNA"/>
</dbReference>
<keyword evidence="5 7" id="KW-0040">ANK repeat</keyword>
<dbReference type="PROSITE" id="PS50088">
    <property type="entry name" value="ANK_REPEAT"/>
    <property type="match status" value="1"/>
</dbReference>
<organism evidence="10 11">
    <name type="scientific">Perca flavescens</name>
    <name type="common">American yellow perch</name>
    <name type="synonym">Morone flavescens</name>
    <dbReference type="NCBI Taxonomy" id="8167"/>
    <lineage>
        <taxon>Eukaryota</taxon>
        <taxon>Metazoa</taxon>
        <taxon>Chordata</taxon>
        <taxon>Craniata</taxon>
        <taxon>Vertebrata</taxon>
        <taxon>Euteleostomi</taxon>
        <taxon>Actinopterygii</taxon>
        <taxon>Neopterygii</taxon>
        <taxon>Teleostei</taxon>
        <taxon>Neoteleostei</taxon>
        <taxon>Acanthomorphata</taxon>
        <taxon>Eupercaria</taxon>
        <taxon>Perciformes</taxon>
        <taxon>Percoidei</taxon>
        <taxon>Percidae</taxon>
        <taxon>Percinae</taxon>
        <taxon>Perca</taxon>
    </lineage>
</organism>
<dbReference type="InterPro" id="IPR041541">
    <property type="entry name" value="Glutaminase_EF-hand"/>
</dbReference>
<name>A0A484D421_PERFV</name>
<dbReference type="GO" id="GO:0006543">
    <property type="term" value="P:L-glutamine catabolic process"/>
    <property type="evidence" value="ECO:0007669"/>
    <property type="project" value="TreeGrafter"/>
</dbReference>
<dbReference type="PANTHER" id="PTHR12544:SF26">
    <property type="entry name" value="GLUTAMINASE"/>
    <property type="match status" value="1"/>
</dbReference>
<proteinExistence type="inferred from homology"/>
<feature type="repeat" description="ANK" evidence="7">
    <location>
        <begin position="387"/>
        <end position="419"/>
    </location>
</feature>
<dbReference type="SMART" id="SM00248">
    <property type="entry name" value="ANK"/>
    <property type="match status" value="2"/>
</dbReference>
<dbReference type="InterPro" id="IPR002110">
    <property type="entry name" value="Ankyrin_rpt"/>
</dbReference>
<dbReference type="Pfam" id="PF04960">
    <property type="entry name" value="Glutaminase"/>
    <property type="match status" value="1"/>
</dbReference>
<comment type="catalytic activity">
    <reaction evidence="6">
        <text>L-glutamine + H2O = L-glutamate + NH4(+)</text>
        <dbReference type="Rhea" id="RHEA:15889"/>
        <dbReference type="ChEBI" id="CHEBI:15377"/>
        <dbReference type="ChEBI" id="CHEBI:28938"/>
        <dbReference type="ChEBI" id="CHEBI:29985"/>
        <dbReference type="ChEBI" id="CHEBI:58359"/>
        <dbReference type="EC" id="3.5.1.2"/>
    </reaction>
</comment>
<evidence type="ECO:0000256" key="3">
    <source>
        <dbReference type="ARBA" id="ARBA00022737"/>
    </source>
</evidence>
<dbReference type="SUPFAM" id="SSF48403">
    <property type="entry name" value="Ankyrin repeat"/>
    <property type="match status" value="1"/>
</dbReference>
<feature type="chain" id="PRO_5019792142" description="glutaminase" evidence="8">
    <location>
        <begin position="16"/>
        <end position="458"/>
    </location>
</feature>
<dbReference type="Pfam" id="PF17959">
    <property type="entry name" value="EF-hand_14"/>
    <property type="match status" value="1"/>
</dbReference>
<feature type="signal peptide" evidence="8">
    <location>
        <begin position="1"/>
        <end position="15"/>
    </location>
</feature>
<dbReference type="SUPFAM" id="SSF56601">
    <property type="entry name" value="beta-lactamase/transpeptidase-like"/>
    <property type="match status" value="1"/>
</dbReference>
<evidence type="ECO:0000256" key="6">
    <source>
        <dbReference type="ARBA" id="ARBA00049534"/>
    </source>
</evidence>
<keyword evidence="11" id="KW-1185">Reference proteome</keyword>
<evidence type="ECO:0000256" key="7">
    <source>
        <dbReference type="PROSITE-ProRule" id="PRU00023"/>
    </source>
</evidence>
<keyword evidence="3" id="KW-0677">Repeat</keyword>
<dbReference type="InterPro" id="IPR012338">
    <property type="entry name" value="Beta-lactam/transpept-like"/>
</dbReference>
<dbReference type="Gene3D" id="3.40.710.10">
    <property type="entry name" value="DD-peptidase/beta-lactamase superfamily"/>
    <property type="match status" value="1"/>
</dbReference>
<dbReference type="AlphaFoldDB" id="A0A484D421"/>
<keyword evidence="8" id="KW-0732">Signal</keyword>
<evidence type="ECO:0000256" key="2">
    <source>
        <dbReference type="ARBA" id="ARBA00012918"/>
    </source>
</evidence>
<accession>A0A484D421</accession>
<dbReference type="Proteomes" id="UP000295070">
    <property type="component" value="Chromosome 8"/>
</dbReference>
<feature type="domain" description="Glutaminase EF-hand" evidence="9">
    <location>
        <begin position="16"/>
        <end position="94"/>
    </location>
</feature>
<dbReference type="PROSITE" id="PS50297">
    <property type="entry name" value="ANK_REP_REGION"/>
    <property type="match status" value="1"/>
</dbReference>
<comment type="caution">
    <text evidence="10">The sequence shown here is derived from an EMBL/GenBank/DDBJ whole genome shotgun (WGS) entry which is preliminary data.</text>
</comment>
<evidence type="ECO:0000313" key="11">
    <source>
        <dbReference type="Proteomes" id="UP000295070"/>
    </source>
</evidence>
<dbReference type="GO" id="GO:0004359">
    <property type="term" value="F:glutaminase activity"/>
    <property type="evidence" value="ECO:0007669"/>
    <property type="project" value="UniProtKB-EC"/>
</dbReference>
<dbReference type="InterPro" id="IPR036770">
    <property type="entry name" value="Ankyrin_rpt-contain_sf"/>
</dbReference>
<dbReference type="FunFam" id="1.25.40.20:FF:000034">
    <property type="entry name" value="Diacylglycerol kinase"/>
    <property type="match status" value="1"/>
</dbReference>
<keyword evidence="4" id="KW-0378">Hydrolase</keyword>
<dbReference type="STRING" id="8167.A0A484D421"/>
<evidence type="ECO:0000313" key="10">
    <source>
        <dbReference type="EMBL" id="TDH09974.1"/>
    </source>
</evidence>
<evidence type="ECO:0000256" key="8">
    <source>
        <dbReference type="SAM" id="SignalP"/>
    </source>
</evidence>